<dbReference type="PANTHER" id="PTHR38605">
    <property type="entry name" value="ATPASE-RELATED"/>
    <property type="match status" value="1"/>
</dbReference>
<name>A0A2X1KW78_ECOLX</name>
<evidence type="ECO:0000313" key="1">
    <source>
        <dbReference type="EMBL" id="STJ80958.1"/>
    </source>
</evidence>
<dbReference type="Pfam" id="PF04317">
    <property type="entry name" value="DUF463"/>
    <property type="match status" value="1"/>
</dbReference>
<dbReference type="GO" id="GO:0005524">
    <property type="term" value="F:ATP binding"/>
    <property type="evidence" value="ECO:0007669"/>
    <property type="project" value="UniProtKB-KW"/>
</dbReference>
<evidence type="ECO:0000313" key="2">
    <source>
        <dbReference type="Proteomes" id="UP000254785"/>
    </source>
</evidence>
<organism evidence="1 2">
    <name type="scientific">Escherichia coli</name>
    <dbReference type="NCBI Taxonomy" id="562"/>
    <lineage>
        <taxon>Bacteria</taxon>
        <taxon>Pseudomonadati</taxon>
        <taxon>Pseudomonadota</taxon>
        <taxon>Gammaproteobacteria</taxon>
        <taxon>Enterobacterales</taxon>
        <taxon>Enterobacteriaceae</taxon>
        <taxon>Escherichia</taxon>
    </lineage>
</organism>
<accession>A0A2X1KW78</accession>
<keyword evidence="1" id="KW-0067">ATP-binding</keyword>
<dbReference type="InterPro" id="IPR007413">
    <property type="entry name" value="YcjX-like"/>
</dbReference>
<reference evidence="1 2" key="1">
    <citation type="submission" date="2018-06" db="EMBL/GenBank/DDBJ databases">
        <authorList>
            <consortium name="Pathogen Informatics"/>
            <person name="Doyle S."/>
        </authorList>
    </citation>
    <scope>NUCLEOTIDE SEQUENCE [LARGE SCALE GENOMIC DNA]</scope>
    <source>
        <strain evidence="1 2">NCTC9117</strain>
    </source>
</reference>
<dbReference type="Proteomes" id="UP000254785">
    <property type="component" value="Unassembled WGS sequence"/>
</dbReference>
<dbReference type="PANTHER" id="PTHR38605:SF1">
    <property type="entry name" value="ATPASE"/>
    <property type="match status" value="1"/>
</dbReference>
<dbReference type="AlphaFoldDB" id="A0A2X1KW78"/>
<protein>
    <submittedName>
        <fullName evidence="1">Putative ATP-binding protein</fullName>
    </submittedName>
</protein>
<proteinExistence type="predicted"/>
<gene>
    <name evidence="1" type="primary">ycjX_1</name>
    <name evidence="1" type="ORF">NCTC9117_03496</name>
</gene>
<keyword evidence="1" id="KW-0547">Nucleotide-binding</keyword>
<sequence length="124" mass="13618">MTIDQHANMVSLLQQLIQDAWQNAAFEGISMDCLGLASVQATTSGIIDVNGEKIPALRGNRLSDGAPLTVYPGEVPARLPGQAFWDKQGFQFEAFRPQVMDVDKPLPHIRLDAALEFLIGDKLR</sequence>
<dbReference type="EMBL" id="UGDC01000003">
    <property type="protein sequence ID" value="STJ80958.1"/>
    <property type="molecule type" value="Genomic_DNA"/>
</dbReference>